<reference evidence="1" key="2">
    <citation type="journal article" date="2021" name="Microbiome">
        <title>Successional dynamics and alternative stable states in a saline activated sludge microbial community over 9 years.</title>
        <authorList>
            <person name="Wang Y."/>
            <person name="Ye J."/>
            <person name="Ju F."/>
            <person name="Liu L."/>
            <person name="Boyd J.A."/>
            <person name="Deng Y."/>
            <person name="Parks D.H."/>
            <person name="Jiang X."/>
            <person name="Yin X."/>
            <person name="Woodcroft B.J."/>
            <person name="Tyson G.W."/>
            <person name="Hugenholtz P."/>
            <person name="Polz M.F."/>
            <person name="Zhang T."/>
        </authorList>
    </citation>
    <scope>NUCLEOTIDE SEQUENCE</scope>
    <source>
        <strain evidence="1">HKST-UBA14</strain>
    </source>
</reference>
<gene>
    <name evidence="1" type="ORF">KC909_06730</name>
</gene>
<dbReference type="InterPro" id="IPR001333">
    <property type="entry name" value="Peptidase_M32_Taq"/>
</dbReference>
<evidence type="ECO:0000313" key="2">
    <source>
        <dbReference type="Proteomes" id="UP000783287"/>
    </source>
</evidence>
<dbReference type="EMBL" id="JAGQLK010000219">
    <property type="protein sequence ID" value="MCA9384028.1"/>
    <property type="molecule type" value="Genomic_DNA"/>
</dbReference>
<feature type="non-terminal residue" evidence="1">
    <location>
        <position position="1"/>
    </location>
</feature>
<accession>A0A955RJP6</accession>
<protein>
    <submittedName>
        <fullName evidence="1">Carboxypeptidase M32</fullName>
    </submittedName>
</protein>
<dbReference type="GO" id="GO:0006508">
    <property type="term" value="P:proteolysis"/>
    <property type="evidence" value="ECO:0007669"/>
    <property type="project" value="InterPro"/>
</dbReference>
<keyword evidence="1" id="KW-0378">Hydrolase</keyword>
<dbReference type="GO" id="GO:0004181">
    <property type="term" value="F:metallocarboxypeptidase activity"/>
    <property type="evidence" value="ECO:0007669"/>
    <property type="project" value="InterPro"/>
</dbReference>
<organism evidence="1 2">
    <name type="scientific">Candidatus Dojkabacteria bacterium</name>
    <dbReference type="NCBI Taxonomy" id="2099670"/>
    <lineage>
        <taxon>Bacteria</taxon>
        <taxon>Candidatus Dojkabacteria</taxon>
    </lineage>
</organism>
<keyword evidence="1" id="KW-0121">Carboxypeptidase</keyword>
<dbReference type="PANTHER" id="PTHR34217">
    <property type="entry name" value="METAL-DEPENDENT CARBOXYPEPTIDASE"/>
    <property type="match status" value="1"/>
</dbReference>
<name>A0A955RJP6_9BACT</name>
<sequence length="213" mass="25094">GMSLGLHESQSRFWENIIGRSMSFIEVFLNQFQNLGSNFQKYSAQDYYEYFNLVKPGLIRVEADEVTYHFHIMIRHELEKAMINKEIKVSEIEEAWNEKYKSYLGVTPQDEAHGVLQDIHWSMGAMGYFSTYSVGTVLSVMWKHHLENELGPISSLLQEQDGVKRIQGWLKEKMHQYGSTYTFKDLLKKSLGEDLNTEYWKEYIRSKYSSIYN</sequence>
<reference evidence="1" key="1">
    <citation type="submission" date="2020-04" db="EMBL/GenBank/DDBJ databases">
        <authorList>
            <person name="Zhang T."/>
        </authorList>
    </citation>
    <scope>NUCLEOTIDE SEQUENCE</scope>
    <source>
        <strain evidence="1">HKST-UBA14</strain>
    </source>
</reference>
<dbReference type="Proteomes" id="UP000783287">
    <property type="component" value="Unassembled WGS sequence"/>
</dbReference>
<comment type="caution">
    <text evidence="1">The sequence shown here is derived from an EMBL/GenBank/DDBJ whole genome shotgun (WGS) entry which is preliminary data.</text>
</comment>
<dbReference type="Gene3D" id="1.10.1370.30">
    <property type="match status" value="1"/>
</dbReference>
<dbReference type="PRINTS" id="PR00998">
    <property type="entry name" value="CRBOXYPTASET"/>
</dbReference>
<keyword evidence="1" id="KW-0645">Protease</keyword>
<dbReference type="SUPFAM" id="SSF55486">
    <property type="entry name" value="Metalloproteases ('zincins'), catalytic domain"/>
    <property type="match status" value="1"/>
</dbReference>
<proteinExistence type="predicted"/>
<evidence type="ECO:0000313" key="1">
    <source>
        <dbReference type="EMBL" id="MCA9384028.1"/>
    </source>
</evidence>
<dbReference type="PROSITE" id="PS52034">
    <property type="entry name" value="PEPTIDASE_M32"/>
    <property type="match status" value="1"/>
</dbReference>
<dbReference type="Pfam" id="PF02074">
    <property type="entry name" value="Peptidase_M32"/>
    <property type="match status" value="1"/>
</dbReference>
<dbReference type="PANTHER" id="PTHR34217:SF1">
    <property type="entry name" value="CARBOXYPEPTIDASE 1"/>
    <property type="match status" value="1"/>
</dbReference>
<dbReference type="AlphaFoldDB" id="A0A955RJP6"/>